<accession>A0A8H6XCE4</accession>
<dbReference type="Proteomes" id="UP000620124">
    <property type="component" value="Unassembled WGS sequence"/>
</dbReference>
<dbReference type="OrthoDB" id="3232239at2759"/>
<protein>
    <submittedName>
        <fullName evidence="1">Uncharacterized protein</fullName>
    </submittedName>
</protein>
<proteinExistence type="predicted"/>
<keyword evidence="2" id="KW-1185">Reference proteome</keyword>
<comment type="caution">
    <text evidence="1">The sequence shown here is derived from an EMBL/GenBank/DDBJ whole genome shotgun (WGS) entry which is preliminary data.</text>
</comment>
<gene>
    <name evidence="1" type="ORF">MVEN_02027100</name>
</gene>
<name>A0A8H6XCE4_9AGAR</name>
<dbReference type="AlphaFoldDB" id="A0A8H6XCE4"/>
<sequence length="378" mass="42920">MAFSSIPPEICAIICSEVQDSRSLAILCRTSRLFYGEAQRLFYHSADLRGRSMRVVKKWARAVTKHAHLAARVHALALQLPDTLKFDVSDATTIGCALAKCLNLKELKISGDTTMYGSSSCIHGWMINDCEFRLTKFDNQYFSDGWITDFWKKQTEIRVLSIPDSTCLRNDTQLLPAVIAVGTKYLQNLPQRRALQRIETTFHRDFSPLLQYKDTLTTLYLRRDWVDHTVDVEHTITAIAAMLPVLLHFGVFESRKLARCPFVVRPPTTTLRRFIKLETFTLQVRNICRFTGLANHLPTPESYDLAVSGDVETLSYAIMKAFPTLWRVAIGAEVVKDQELTCILTKTRAGEIHMEAGTTFDAFGPLSMFWNPVEMRSA</sequence>
<evidence type="ECO:0000313" key="1">
    <source>
        <dbReference type="EMBL" id="KAF7338031.1"/>
    </source>
</evidence>
<evidence type="ECO:0000313" key="2">
    <source>
        <dbReference type="Proteomes" id="UP000620124"/>
    </source>
</evidence>
<dbReference type="EMBL" id="JACAZI010000021">
    <property type="protein sequence ID" value="KAF7338031.1"/>
    <property type="molecule type" value="Genomic_DNA"/>
</dbReference>
<organism evidence="1 2">
    <name type="scientific">Mycena venus</name>
    <dbReference type="NCBI Taxonomy" id="2733690"/>
    <lineage>
        <taxon>Eukaryota</taxon>
        <taxon>Fungi</taxon>
        <taxon>Dikarya</taxon>
        <taxon>Basidiomycota</taxon>
        <taxon>Agaricomycotina</taxon>
        <taxon>Agaricomycetes</taxon>
        <taxon>Agaricomycetidae</taxon>
        <taxon>Agaricales</taxon>
        <taxon>Marasmiineae</taxon>
        <taxon>Mycenaceae</taxon>
        <taxon>Mycena</taxon>
    </lineage>
</organism>
<reference evidence="1" key="1">
    <citation type="submission" date="2020-05" db="EMBL/GenBank/DDBJ databases">
        <title>Mycena genomes resolve the evolution of fungal bioluminescence.</title>
        <authorList>
            <person name="Tsai I.J."/>
        </authorList>
    </citation>
    <scope>NUCLEOTIDE SEQUENCE</scope>
    <source>
        <strain evidence="1">CCC161011</strain>
    </source>
</reference>